<dbReference type="RefSeq" id="WP_098737608.1">
    <property type="nucleotide sequence ID" value="NZ_PDKW01000041.1"/>
</dbReference>
<sequence>MSVAIRSIRLTQRQVGRGAGAPVVHAVLTMAARGICFHGCALVEDAAGQWLLSPAWFDGVQPHRRRVQIEDPDLHASLLNAAMNAYRLLAGHTESPT</sequence>
<evidence type="ECO:0000313" key="2">
    <source>
        <dbReference type="Proteomes" id="UP000225379"/>
    </source>
</evidence>
<protein>
    <submittedName>
        <fullName evidence="1">Uncharacterized protein</fullName>
    </submittedName>
</protein>
<accession>A0A2B8BF23</accession>
<keyword evidence="2" id="KW-1185">Reference proteome</keyword>
<dbReference type="Proteomes" id="UP000225379">
    <property type="component" value="Unassembled WGS sequence"/>
</dbReference>
<name>A0A2B8BF23_9PROT</name>
<gene>
    <name evidence="1" type="ORF">CRT60_16495</name>
</gene>
<dbReference type="EMBL" id="PDKW01000041">
    <property type="protein sequence ID" value="PGH56521.1"/>
    <property type="molecule type" value="Genomic_DNA"/>
</dbReference>
<organism evidence="1 2">
    <name type="scientific">Azospirillum palustre</name>
    <dbReference type="NCBI Taxonomy" id="2044885"/>
    <lineage>
        <taxon>Bacteria</taxon>
        <taxon>Pseudomonadati</taxon>
        <taxon>Pseudomonadota</taxon>
        <taxon>Alphaproteobacteria</taxon>
        <taxon>Rhodospirillales</taxon>
        <taxon>Azospirillaceae</taxon>
        <taxon>Azospirillum</taxon>
    </lineage>
</organism>
<dbReference type="AlphaFoldDB" id="A0A2B8BF23"/>
<proteinExistence type="predicted"/>
<reference evidence="2" key="1">
    <citation type="submission" date="2017-10" db="EMBL/GenBank/DDBJ databases">
        <authorList>
            <person name="Kravchenko I.K."/>
            <person name="Grouzdev D.S."/>
        </authorList>
    </citation>
    <scope>NUCLEOTIDE SEQUENCE [LARGE SCALE GENOMIC DNA]</scope>
    <source>
        <strain evidence="2">B2</strain>
    </source>
</reference>
<evidence type="ECO:0000313" key="1">
    <source>
        <dbReference type="EMBL" id="PGH56521.1"/>
    </source>
</evidence>
<comment type="caution">
    <text evidence="1">The sequence shown here is derived from an EMBL/GenBank/DDBJ whole genome shotgun (WGS) entry which is preliminary data.</text>
</comment>